<dbReference type="Proteomes" id="UP001498398">
    <property type="component" value="Unassembled WGS sequence"/>
</dbReference>
<reference evidence="2 3" key="1">
    <citation type="submission" date="2024-01" db="EMBL/GenBank/DDBJ databases">
        <title>A draft genome for the cacao thread blight pathogen Marasmiellus scandens.</title>
        <authorList>
            <person name="Baruah I.K."/>
            <person name="Leung J."/>
            <person name="Bukari Y."/>
            <person name="Amoako-Attah I."/>
            <person name="Meinhardt L.W."/>
            <person name="Bailey B.A."/>
            <person name="Cohen S.P."/>
        </authorList>
    </citation>
    <scope>NUCLEOTIDE SEQUENCE [LARGE SCALE GENOMIC DNA]</scope>
    <source>
        <strain evidence="2 3">GH-19</strain>
    </source>
</reference>
<keyword evidence="3" id="KW-1185">Reference proteome</keyword>
<name>A0ABR1JGG3_9AGAR</name>
<sequence length="201" mass="21371">MFFSELFLAVSTFLVGVRAASLSTNLVPLDTVGAVAAIQIPSNPTRIFYQSFSGGIHQLCIDGTFTTGGLTCGPDNAPSVPPDEVAYGSPIVAVTFDALPSNSSRFSEFRIYYFSNENILSEFIFTPGNPRHGDACPECITHRGFAVVPGSFLYAMANPTKPGNRVRVGFRSAGSPTTITEAVLNGNTNTWSLTVLPDPPA</sequence>
<gene>
    <name evidence="2" type="ORF">VKT23_008718</name>
</gene>
<evidence type="ECO:0000313" key="3">
    <source>
        <dbReference type="Proteomes" id="UP001498398"/>
    </source>
</evidence>
<organism evidence="2 3">
    <name type="scientific">Marasmiellus scandens</name>
    <dbReference type="NCBI Taxonomy" id="2682957"/>
    <lineage>
        <taxon>Eukaryota</taxon>
        <taxon>Fungi</taxon>
        <taxon>Dikarya</taxon>
        <taxon>Basidiomycota</taxon>
        <taxon>Agaricomycotina</taxon>
        <taxon>Agaricomycetes</taxon>
        <taxon>Agaricomycetidae</taxon>
        <taxon>Agaricales</taxon>
        <taxon>Marasmiineae</taxon>
        <taxon>Omphalotaceae</taxon>
        <taxon>Marasmiellus</taxon>
    </lineage>
</organism>
<proteinExistence type="predicted"/>
<evidence type="ECO:0000313" key="2">
    <source>
        <dbReference type="EMBL" id="KAK7460790.1"/>
    </source>
</evidence>
<dbReference type="Gene3D" id="2.120.10.70">
    <property type="entry name" value="Fucose-specific lectin"/>
    <property type="match status" value="1"/>
</dbReference>
<feature type="chain" id="PRO_5045398115" evidence="1">
    <location>
        <begin position="20"/>
        <end position="201"/>
    </location>
</feature>
<accession>A0ABR1JGG3</accession>
<dbReference type="EMBL" id="JBANRG010000014">
    <property type="protein sequence ID" value="KAK7460790.1"/>
    <property type="molecule type" value="Genomic_DNA"/>
</dbReference>
<feature type="signal peptide" evidence="1">
    <location>
        <begin position="1"/>
        <end position="19"/>
    </location>
</feature>
<protein>
    <submittedName>
        <fullName evidence="2">Uncharacterized protein</fullName>
    </submittedName>
</protein>
<comment type="caution">
    <text evidence="2">The sequence shown here is derived from an EMBL/GenBank/DDBJ whole genome shotgun (WGS) entry which is preliminary data.</text>
</comment>
<evidence type="ECO:0000256" key="1">
    <source>
        <dbReference type="SAM" id="SignalP"/>
    </source>
</evidence>
<keyword evidence="1" id="KW-0732">Signal</keyword>